<dbReference type="PANTHER" id="PTHR46105">
    <property type="entry name" value="AGAP004733-PA"/>
    <property type="match status" value="1"/>
</dbReference>
<gene>
    <name evidence="6" type="ORF">COCON_G00067370</name>
</gene>
<feature type="signal peptide" evidence="4">
    <location>
        <begin position="1"/>
        <end position="27"/>
    </location>
</feature>
<evidence type="ECO:0000256" key="4">
    <source>
        <dbReference type="SAM" id="SignalP"/>
    </source>
</evidence>
<feature type="compositionally biased region" description="Low complexity" evidence="3">
    <location>
        <begin position="723"/>
        <end position="732"/>
    </location>
</feature>
<feature type="compositionally biased region" description="Low complexity" evidence="3">
    <location>
        <begin position="867"/>
        <end position="879"/>
    </location>
</feature>
<feature type="region of interest" description="Disordered" evidence="3">
    <location>
        <begin position="865"/>
        <end position="932"/>
    </location>
</feature>
<dbReference type="FunFam" id="3.30.710.10:FF:000009">
    <property type="entry name" value="Zinc finger and BTB domain-containing 37"/>
    <property type="match status" value="1"/>
</dbReference>
<evidence type="ECO:0000259" key="5">
    <source>
        <dbReference type="PROSITE" id="PS50097"/>
    </source>
</evidence>
<dbReference type="AlphaFoldDB" id="A0A9Q1DSM5"/>
<keyword evidence="2" id="KW-0539">Nucleus</keyword>
<dbReference type="InterPro" id="IPR050457">
    <property type="entry name" value="ZnFinger_BTB_dom_contain"/>
</dbReference>
<accession>A0A9Q1DSM5</accession>
<dbReference type="EMBL" id="JAFJMO010000004">
    <property type="protein sequence ID" value="KAJ8279671.1"/>
    <property type="molecule type" value="Genomic_DNA"/>
</dbReference>
<feature type="region of interest" description="Disordered" evidence="3">
    <location>
        <begin position="695"/>
        <end position="732"/>
    </location>
</feature>
<evidence type="ECO:0000313" key="7">
    <source>
        <dbReference type="Proteomes" id="UP001152803"/>
    </source>
</evidence>
<sequence length="932" mass="103359">MSPPFQKMSFLWSVVGVIICCIGSVELQKWTEVPWMKVDSSDIREGESVNLLCGVPIDYTGGFCRLYRNGEKDPLKTLQTNSYVCEFTMSSHELLAGRPAGTRTTVECDYTLQNYVSMRGSAAVVVWGTAEKPALKISPQVVMLGGRVQVDCEPPRSFRASECMVYRDRFYLQGIPCSHQITAERLMLWQPISSMRLFNEISVNCKYKKEEYIRSDRSNPKKILVIDPSKLPISSDQTNGTFVCEVPARVQDFVLLHTGNKTLNLEMGGKLKLSCAWIVVIITFDFCDARSYSSDKPWINVNSSDITDGESVKVLCGVPIDYTGGFCRLYRDKSKTPLKKLQTNSYVCEFLMSSRELLAGRPVGTRTTVRCDYTLQNYVSVSSDNSVVVVWGIAEKPALTMSPQVVMLGGRVHMHCKAPRYEASECKVYRDTSYLSDVPCRHQIKAETLMRWGPISLFNEISIHCKYTEEGREYFQTNPSDAKKILVVDPSKLPISSDQTNGTFVCEVPARVQDFVLLHTGNKTLNLEMGGKLLALHSTSVRLHSIQLERSSPASKMERAGSIQLDIPDFSNSVLSHLNQLRMQGRLCDIVVNVQGQSFRAHKVVLAASSPYFRDHMSLSEMSTVSISVIRNPTVFEQLLSFCYTGRLCLQLADIISYLTAASFLQMQHIIDRCTQILEGIHFKISVADVAEDLGGSGQTHRGGGRTLDSGRGGGGQRSLSPRHSSARGVGVRGSGEVVLDIRDVREVREVTPPDESMSPQIVEHSGLGSEGLTQVNSVGSKEPILRINRAGQWYVETGLEASRGGEEEVRVVDGLRIKTERLEEWMGAETHASGEEGSSAEEVAAMVIDTTGHGTVPQESFITEASGAKSSHPSSSFSETERFSPADSVVVMAERQRAKSESPGRVDDQRHPTSQREEQAIFDITRNPRRP</sequence>
<dbReference type="GO" id="GO:0005634">
    <property type="term" value="C:nucleus"/>
    <property type="evidence" value="ECO:0007669"/>
    <property type="project" value="UniProtKB-SubCell"/>
</dbReference>
<dbReference type="Pfam" id="PF00651">
    <property type="entry name" value="BTB"/>
    <property type="match status" value="1"/>
</dbReference>
<dbReference type="InterPro" id="IPR011333">
    <property type="entry name" value="SKP1/BTB/POZ_sf"/>
</dbReference>
<feature type="chain" id="PRO_5040370475" description="BTB domain-containing protein" evidence="4">
    <location>
        <begin position="28"/>
        <end position="932"/>
    </location>
</feature>
<name>A0A9Q1DSM5_CONCO</name>
<evidence type="ECO:0000256" key="2">
    <source>
        <dbReference type="ARBA" id="ARBA00023242"/>
    </source>
</evidence>
<comment type="subcellular location">
    <subcellularLocation>
        <location evidence="1">Nucleus</location>
    </subcellularLocation>
</comment>
<dbReference type="SUPFAM" id="SSF54695">
    <property type="entry name" value="POZ domain"/>
    <property type="match status" value="1"/>
</dbReference>
<protein>
    <recommendedName>
        <fullName evidence="5">BTB domain-containing protein</fullName>
    </recommendedName>
</protein>
<dbReference type="Gene3D" id="3.30.710.10">
    <property type="entry name" value="Potassium Channel Kv1.1, Chain A"/>
    <property type="match status" value="1"/>
</dbReference>
<dbReference type="InterPro" id="IPR013783">
    <property type="entry name" value="Ig-like_fold"/>
</dbReference>
<keyword evidence="7" id="KW-1185">Reference proteome</keyword>
<comment type="caution">
    <text evidence="6">The sequence shown here is derived from an EMBL/GenBank/DDBJ whole genome shotgun (WGS) entry which is preliminary data.</text>
</comment>
<proteinExistence type="predicted"/>
<dbReference type="PANTHER" id="PTHR46105:SF32">
    <property type="entry name" value="ZINC FINGER AND BTB DOMAIN CONTAINING 37"/>
    <property type="match status" value="1"/>
</dbReference>
<dbReference type="PROSITE" id="PS50097">
    <property type="entry name" value="BTB"/>
    <property type="match status" value="1"/>
</dbReference>
<dbReference type="SMART" id="SM00225">
    <property type="entry name" value="BTB"/>
    <property type="match status" value="1"/>
</dbReference>
<evidence type="ECO:0000313" key="6">
    <source>
        <dbReference type="EMBL" id="KAJ8279671.1"/>
    </source>
</evidence>
<dbReference type="InterPro" id="IPR000210">
    <property type="entry name" value="BTB/POZ_dom"/>
</dbReference>
<dbReference type="GO" id="GO:0000981">
    <property type="term" value="F:DNA-binding transcription factor activity, RNA polymerase II-specific"/>
    <property type="evidence" value="ECO:0007669"/>
    <property type="project" value="TreeGrafter"/>
</dbReference>
<reference evidence="6" key="1">
    <citation type="journal article" date="2023" name="Science">
        <title>Genome structures resolve the early diversification of teleost fishes.</title>
        <authorList>
            <person name="Parey E."/>
            <person name="Louis A."/>
            <person name="Montfort J."/>
            <person name="Bouchez O."/>
            <person name="Roques C."/>
            <person name="Iampietro C."/>
            <person name="Lluch J."/>
            <person name="Castinel A."/>
            <person name="Donnadieu C."/>
            <person name="Desvignes T."/>
            <person name="Floi Bucao C."/>
            <person name="Jouanno E."/>
            <person name="Wen M."/>
            <person name="Mejri S."/>
            <person name="Dirks R."/>
            <person name="Jansen H."/>
            <person name="Henkel C."/>
            <person name="Chen W.J."/>
            <person name="Zahm M."/>
            <person name="Cabau C."/>
            <person name="Klopp C."/>
            <person name="Thompson A.W."/>
            <person name="Robinson-Rechavi M."/>
            <person name="Braasch I."/>
            <person name="Lecointre G."/>
            <person name="Bobe J."/>
            <person name="Postlethwait J.H."/>
            <person name="Berthelot C."/>
            <person name="Roest Crollius H."/>
            <person name="Guiguen Y."/>
        </authorList>
    </citation>
    <scope>NUCLEOTIDE SEQUENCE</scope>
    <source>
        <strain evidence="6">Concon-B</strain>
    </source>
</reference>
<dbReference type="Proteomes" id="UP001152803">
    <property type="component" value="Unassembled WGS sequence"/>
</dbReference>
<dbReference type="GO" id="GO:0000978">
    <property type="term" value="F:RNA polymerase II cis-regulatory region sequence-specific DNA binding"/>
    <property type="evidence" value="ECO:0007669"/>
    <property type="project" value="TreeGrafter"/>
</dbReference>
<dbReference type="Gene3D" id="2.60.40.10">
    <property type="entry name" value="Immunoglobulins"/>
    <property type="match status" value="1"/>
</dbReference>
<dbReference type="OrthoDB" id="10261408at2759"/>
<evidence type="ECO:0000256" key="1">
    <source>
        <dbReference type="ARBA" id="ARBA00004123"/>
    </source>
</evidence>
<dbReference type="CDD" id="cd18222">
    <property type="entry name" value="BTB_POZ_ZBTB37"/>
    <property type="match status" value="1"/>
</dbReference>
<feature type="domain" description="BTB" evidence="5">
    <location>
        <begin position="588"/>
        <end position="652"/>
    </location>
</feature>
<evidence type="ECO:0000256" key="3">
    <source>
        <dbReference type="SAM" id="MobiDB-lite"/>
    </source>
</evidence>
<organism evidence="6 7">
    <name type="scientific">Conger conger</name>
    <name type="common">Conger eel</name>
    <name type="synonym">Muraena conger</name>
    <dbReference type="NCBI Taxonomy" id="82655"/>
    <lineage>
        <taxon>Eukaryota</taxon>
        <taxon>Metazoa</taxon>
        <taxon>Chordata</taxon>
        <taxon>Craniata</taxon>
        <taxon>Vertebrata</taxon>
        <taxon>Euteleostomi</taxon>
        <taxon>Actinopterygii</taxon>
        <taxon>Neopterygii</taxon>
        <taxon>Teleostei</taxon>
        <taxon>Anguilliformes</taxon>
        <taxon>Congridae</taxon>
        <taxon>Conger</taxon>
    </lineage>
</organism>
<feature type="compositionally biased region" description="Gly residues" evidence="3">
    <location>
        <begin position="695"/>
        <end position="717"/>
    </location>
</feature>
<keyword evidence="4" id="KW-0732">Signal</keyword>
<feature type="compositionally biased region" description="Basic and acidic residues" evidence="3">
    <location>
        <begin position="895"/>
        <end position="920"/>
    </location>
</feature>